<dbReference type="AlphaFoldDB" id="A0A918WLR1"/>
<name>A0A918WLR1_9BACT</name>
<evidence type="ECO:0000256" key="1">
    <source>
        <dbReference type="SAM" id="MobiDB-lite"/>
    </source>
</evidence>
<feature type="domain" description="SCP" evidence="3">
    <location>
        <begin position="223"/>
        <end position="323"/>
    </location>
</feature>
<accession>A0A918WLR1</accession>
<dbReference type="Proteomes" id="UP000644507">
    <property type="component" value="Unassembled WGS sequence"/>
</dbReference>
<gene>
    <name evidence="4" type="ORF">GCM10007100_21520</name>
</gene>
<keyword evidence="2" id="KW-0732">Signal</keyword>
<dbReference type="InterPro" id="IPR035940">
    <property type="entry name" value="CAP_sf"/>
</dbReference>
<reference evidence="4" key="1">
    <citation type="journal article" date="2014" name="Int. J. Syst. Evol. Microbiol.">
        <title>Complete genome sequence of Corynebacterium casei LMG S-19264T (=DSM 44701T), isolated from a smear-ripened cheese.</title>
        <authorList>
            <consortium name="US DOE Joint Genome Institute (JGI-PGF)"/>
            <person name="Walter F."/>
            <person name="Albersmeier A."/>
            <person name="Kalinowski J."/>
            <person name="Ruckert C."/>
        </authorList>
    </citation>
    <scope>NUCLEOTIDE SEQUENCE</scope>
    <source>
        <strain evidence="4">KCTC 12988</strain>
    </source>
</reference>
<evidence type="ECO:0000313" key="5">
    <source>
        <dbReference type="Proteomes" id="UP000644507"/>
    </source>
</evidence>
<feature type="region of interest" description="Disordered" evidence="1">
    <location>
        <begin position="259"/>
        <end position="289"/>
    </location>
</feature>
<comment type="caution">
    <text evidence="4">The sequence shown here is derived from an EMBL/GenBank/DDBJ whole genome shotgun (WGS) entry which is preliminary data.</text>
</comment>
<evidence type="ECO:0000256" key="2">
    <source>
        <dbReference type="SAM" id="SignalP"/>
    </source>
</evidence>
<dbReference type="SUPFAM" id="SSF55797">
    <property type="entry name" value="PR-1-like"/>
    <property type="match status" value="1"/>
</dbReference>
<dbReference type="CDD" id="cd05379">
    <property type="entry name" value="CAP_bacterial"/>
    <property type="match status" value="1"/>
</dbReference>
<keyword evidence="5" id="KW-1185">Reference proteome</keyword>
<reference evidence="4" key="2">
    <citation type="submission" date="2020-09" db="EMBL/GenBank/DDBJ databases">
        <authorList>
            <person name="Sun Q."/>
            <person name="Kim S."/>
        </authorList>
    </citation>
    <scope>NUCLEOTIDE SEQUENCE</scope>
    <source>
        <strain evidence="4">KCTC 12988</strain>
    </source>
</reference>
<dbReference type="PANTHER" id="PTHR31157:SF1">
    <property type="entry name" value="SCP DOMAIN-CONTAINING PROTEIN"/>
    <property type="match status" value="1"/>
</dbReference>
<proteinExistence type="predicted"/>
<dbReference type="PANTHER" id="PTHR31157">
    <property type="entry name" value="SCP DOMAIN-CONTAINING PROTEIN"/>
    <property type="match status" value="1"/>
</dbReference>
<dbReference type="InterPro" id="IPR014044">
    <property type="entry name" value="CAP_dom"/>
</dbReference>
<protein>
    <recommendedName>
        <fullName evidence="3">SCP domain-containing protein</fullName>
    </recommendedName>
</protein>
<dbReference type="RefSeq" id="WP_189569955.1">
    <property type="nucleotide sequence ID" value="NZ_BMXI01000008.1"/>
</dbReference>
<evidence type="ECO:0000313" key="4">
    <source>
        <dbReference type="EMBL" id="GHC54728.1"/>
    </source>
</evidence>
<feature type="signal peptide" evidence="2">
    <location>
        <begin position="1"/>
        <end position="20"/>
    </location>
</feature>
<dbReference type="EMBL" id="BMXI01000008">
    <property type="protein sequence ID" value="GHC54728.1"/>
    <property type="molecule type" value="Genomic_DNA"/>
</dbReference>
<sequence length="335" mass="37454">MIRATLLLFLVSLVSLRANSTDEVILSVQRCIEQGESFGEVEETLEDLSIADLKSLSATFEKAWLGLEKDYLQSYSNFVSSRFKGPARTENMKRVRELRKNFHAVRQLGEGPMKAKLKEVSMPAMKELRAILMPESKDLLPEAPDELKEKHRLVHGLAEFRDLLQEYAVSVGADDTPGTLKAAEQAIVAKYQDLDRKGLRIIEDNDKIAAKADLPEAERRGIRELNEMRLLIEQNALEIDPKLCDAARGHSQDMAEKGFFAHDSPVPGKKTPSDRARAAGTTGGGENIYMGSPQPEAANKGWFFSPGHHKNMFSPGYRRVGLGQFNRHWTQMFGG</sequence>
<dbReference type="Pfam" id="PF00188">
    <property type="entry name" value="CAP"/>
    <property type="match status" value="1"/>
</dbReference>
<evidence type="ECO:0000259" key="3">
    <source>
        <dbReference type="Pfam" id="PF00188"/>
    </source>
</evidence>
<feature type="chain" id="PRO_5036688950" description="SCP domain-containing protein" evidence="2">
    <location>
        <begin position="21"/>
        <end position="335"/>
    </location>
</feature>
<dbReference type="Gene3D" id="3.40.33.10">
    <property type="entry name" value="CAP"/>
    <property type="match status" value="1"/>
</dbReference>
<organism evidence="4 5">
    <name type="scientific">Roseibacillus persicicus</name>
    <dbReference type="NCBI Taxonomy" id="454148"/>
    <lineage>
        <taxon>Bacteria</taxon>
        <taxon>Pseudomonadati</taxon>
        <taxon>Verrucomicrobiota</taxon>
        <taxon>Verrucomicrobiia</taxon>
        <taxon>Verrucomicrobiales</taxon>
        <taxon>Verrucomicrobiaceae</taxon>
        <taxon>Roseibacillus</taxon>
    </lineage>
</organism>